<dbReference type="EMBL" id="QWLL01000092">
    <property type="protein sequence ID" value="RII74143.1"/>
    <property type="molecule type" value="Genomic_DNA"/>
</dbReference>
<protein>
    <recommendedName>
        <fullName evidence="4">DUF1963 domain-containing protein</fullName>
    </recommendedName>
</protein>
<sequence>MNENGIAIAHSVANTERSEHPFPLKKHPIGTEETNEQDSSANGISKVGGIPCWIQDDESNGLVFFMQIDEYDLDALFPDHRGLFAGGMSYLLLSPNISESGIEAGLLKIQTS</sequence>
<evidence type="ECO:0000313" key="3">
    <source>
        <dbReference type="Proteomes" id="UP000265875"/>
    </source>
</evidence>
<comment type="caution">
    <text evidence="2">The sequence shown here is derived from an EMBL/GenBank/DDBJ whole genome shotgun (WGS) entry which is preliminary data.</text>
</comment>
<evidence type="ECO:0000256" key="1">
    <source>
        <dbReference type="SAM" id="MobiDB-lite"/>
    </source>
</evidence>
<proteinExistence type="predicted"/>
<evidence type="ECO:0008006" key="4">
    <source>
        <dbReference type="Google" id="ProtNLM"/>
    </source>
</evidence>
<gene>
    <name evidence="2" type="ORF">D0894_28040</name>
</gene>
<dbReference type="AlphaFoldDB" id="A0A399LX51"/>
<feature type="region of interest" description="Disordered" evidence="1">
    <location>
        <begin position="11"/>
        <end position="43"/>
    </location>
</feature>
<evidence type="ECO:0000313" key="2">
    <source>
        <dbReference type="EMBL" id="RII74143.1"/>
    </source>
</evidence>
<name>A0A399LX51_9PSED</name>
<dbReference type="Proteomes" id="UP000265875">
    <property type="component" value="Unassembled WGS sequence"/>
</dbReference>
<accession>A0A399LX51</accession>
<organism evidence="2 3">
    <name type="scientific">Pseudomonas monteilii</name>
    <dbReference type="NCBI Taxonomy" id="76759"/>
    <lineage>
        <taxon>Bacteria</taxon>
        <taxon>Pseudomonadati</taxon>
        <taxon>Pseudomonadota</taxon>
        <taxon>Gammaproteobacteria</taxon>
        <taxon>Pseudomonadales</taxon>
        <taxon>Pseudomonadaceae</taxon>
        <taxon>Pseudomonas</taxon>
    </lineage>
</organism>
<reference evidence="2 3" key="1">
    <citation type="submission" date="2018-08" db="EMBL/GenBank/DDBJ databases">
        <title>Draft genome sequence of the cyanotroph, Pseudomonas monteilii BCN3.</title>
        <authorList>
            <person name="Jones L.B."/>
            <person name="Kunz D.A."/>
        </authorList>
    </citation>
    <scope>NUCLEOTIDE SEQUENCE [LARGE SCALE GENOMIC DNA]</scope>
    <source>
        <strain evidence="2 3">BCN3</strain>
    </source>
</reference>